<dbReference type="EMBL" id="UYYB01129169">
    <property type="protein sequence ID" value="VDM84301.1"/>
    <property type="molecule type" value="Genomic_DNA"/>
</dbReference>
<keyword evidence="2" id="KW-1185">Reference proteome</keyword>
<evidence type="ECO:0000313" key="2">
    <source>
        <dbReference type="Proteomes" id="UP000270094"/>
    </source>
</evidence>
<gene>
    <name evidence="1" type="ORF">SVUK_LOCUS19299</name>
</gene>
<evidence type="ECO:0000313" key="1">
    <source>
        <dbReference type="EMBL" id="VDM84301.1"/>
    </source>
</evidence>
<reference evidence="1 2" key="1">
    <citation type="submission" date="2018-11" db="EMBL/GenBank/DDBJ databases">
        <authorList>
            <consortium name="Pathogen Informatics"/>
        </authorList>
    </citation>
    <scope>NUCLEOTIDE SEQUENCE [LARGE SCALE GENOMIC DNA]</scope>
</reference>
<organism evidence="1 2">
    <name type="scientific">Strongylus vulgaris</name>
    <name type="common">Blood worm</name>
    <dbReference type="NCBI Taxonomy" id="40348"/>
    <lineage>
        <taxon>Eukaryota</taxon>
        <taxon>Metazoa</taxon>
        <taxon>Ecdysozoa</taxon>
        <taxon>Nematoda</taxon>
        <taxon>Chromadorea</taxon>
        <taxon>Rhabditida</taxon>
        <taxon>Rhabditina</taxon>
        <taxon>Rhabditomorpha</taxon>
        <taxon>Strongyloidea</taxon>
        <taxon>Strongylidae</taxon>
        <taxon>Strongylus</taxon>
    </lineage>
</organism>
<dbReference type="OrthoDB" id="5915222at2759"/>
<dbReference type="AlphaFoldDB" id="A0A3P7JF59"/>
<sequence>MDVHLDVWDENEIEKNLYEYINSSIVKADKVSIQNSNMLSSK</sequence>
<accession>A0A3P7JF59</accession>
<dbReference type="Proteomes" id="UP000270094">
    <property type="component" value="Unassembled WGS sequence"/>
</dbReference>
<proteinExistence type="predicted"/>
<protein>
    <submittedName>
        <fullName evidence="1">Uncharacterized protein</fullName>
    </submittedName>
</protein>
<name>A0A3P7JF59_STRVU</name>